<reference evidence="2 3" key="1">
    <citation type="journal article" date="2011" name="PLoS Pathog.">
        <title>Endophytic Life Strategies Decoded by Genome and Transcriptome Analyses of the Mutualistic Root Symbiont Piriformospora indica.</title>
        <authorList>
            <person name="Zuccaro A."/>
            <person name="Lahrmann U."/>
            <person name="Guldener U."/>
            <person name="Langen G."/>
            <person name="Pfiffi S."/>
            <person name="Biedenkopf D."/>
            <person name="Wong P."/>
            <person name="Samans B."/>
            <person name="Grimm C."/>
            <person name="Basiewicz M."/>
            <person name="Murat C."/>
            <person name="Martin F."/>
            <person name="Kogel K.H."/>
        </authorList>
    </citation>
    <scope>NUCLEOTIDE SEQUENCE [LARGE SCALE GENOMIC DNA]</scope>
    <source>
        <strain evidence="2 3">DSM 11827</strain>
    </source>
</reference>
<comment type="caution">
    <text evidence="2">The sequence shown here is derived from an EMBL/GenBank/DDBJ whole genome shotgun (WGS) entry which is preliminary data.</text>
</comment>
<dbReference type="Proteomes" id="UP000007148">
    <property type="component" value="Unassembled WGS sequence"/>
</dbReference>
<dbReference type="eggNOG" id="KOG4302">
    <property type="taxonomic scope" value="Eukaryota"/>
</dbReference>
<accession>G4TAP7</accession>
<dbReference type="InterPro" id="IPR007145">
    <property type="entry name" value="MAP65_Ase1_PRC1"/>
</dbReference>
<feature type="region of interest" description="Disordered" evidence="1">
    <location>
        <begin position="643"/>
        <end position="723"/>
    </location>
</feature>
<dbReference type="OMA" id="TFVQIDW"/>
<dbReference type="Gene3D" id="1.20.58.1520">
    <property type="match status" value="1"/>
</dbReference>
<dbReference type="GO" id="GO:0005737">
    <property type="term" value="C:cytoplasm"/>
    <property type="evidence" value="ECO:0007669"/>
    <property type="project" value="TreeGrafter"/>
</dbReference>
<feature type="compositionally biased region" description="Basic and acidic residues" evidence="1">
    <location>
        <begin position="781"/>
        <end position="796"/>
    </location>
</feature>
<gene>
    <name evidence="2" type="ORF">PIIN_02232</name>
</gene>
<dbReference type="GO" id="GO:0008017">
    <property type="term" value="F:microtubule binding"/>
    <property type="evidence" value="ECO:0007669"/>
    <property type="project" value="InterPro"/>
</dbReference>
<dbReference type="EMBL" id="CAFZ01000031">
    <property type="protein sequence ID" value="CCA68366.1"/>
    <property type="molecule type" value="Genomic_DNA"/>
</dbReference>
<evidence type="ECO:0000313" key="3">
    <source>
        <dbReference type="Proteomes" id="UP000007148"/>
    </source>
</evidence>
<feature type="compositionally biased region" description="Polar residues" evidence="1">
    <location>
        <begin position="697"/>
        <end position="715"/>
    </location>
</feature>
<dbReference type="GO" id="GO:1990023">
    <property type="term" value="C:mitotic spindle midzone"/>
    <property type="evidence" value="ECO:0007669"/>
    <property type="project" value="TreeGrafter"/>
</dbReference>
<feature type="region of interest" description="Disordered" evidence="1">
    <location>
        <begin position="748"/>
        <end position="805"/>
    </location>
</feature>
<organism evidence="2 3">
    <name type="scientific">Serendipita indica (strain DSM 11827)</name>
    <name type="common">Root endophyte fungus</name>
    <name type="synonym">Piriformospora indica</name>
    <dbReference type="NCBI Taxonomy" id="1109443"/>
    <lineage>
        <taxon>Eukaryota</taxon>
        <taxon>Fungi</taxon>
        <taxon>Dikarya</taxon>
        <taxon>Basidiomycota</taxon>
        <taxon>Agaricomycotina</taxon>
        <taxon>Agaricomycetes</taxon>
        <taxon>Sebacinales</taxon>
        <taxon>Serendipitaceae</taxon>
        <taxon>Serendipita</taxon>
    </lineage>
</organism>
<dbReference type="PANTHER" id="PTHR19321">
    <property type="entry name" value="PROTEIN REGULATOR OF CYTOKINESIS 1 PRC1-RELATED"/>
    <property type="match status" value="1"/>
</dbReference>
<proteinExistence type="predicted"/>
<dbReference type="InParanoid" id="G4TAP7"/>
<sequence length="805" mass="89552">MSRSTSRKSLSAESLVSVLVPHISQQTLLLPSLHAQLGLPPSALEADLSALREALLKTVEECVNTRKKEISDWSDRCDAVEARCRRLENAMGRRAASLVELKKVDVYPKRHEQLSAQEDKLHQLYNSKLEQLNVLTNRLVHLSSTLGPSFFSDDTLHPTPAPGEIEHFTDKETLHENEDDERLLRDVTPERFNRLEKELVRGKNEVGRRLASLSTLFEHIAWLFTELGVLLPLPTEPVPSMTEFPFPKPYQSKVVNKGDPFVVAPVPDPVRQRNEYFPLFAAFVSKLQEAVDEGRDVGGIEGIDPTPILIEWFEHLKADLEEEKARREAHIQTLYDQLEVLWKRMGISDADIDDFVELNRGSAAENVRAYEMELERMLEMKREKMSTFIGNARAEIERLWDDLMWSEEEREVFTAFHDDEHTEDLLTIHEEEIVRLKEERRSKAPILVAIRKYYQICDEQKQLEASASDQSRLLGRGTRGDPGRLLREEKMRKRVQKEKPKLEQELLISVPEWEAENGKPLLVNGTHFLGQLEEAVKSEEAKAESKKRPRTNSTVGRAMTPALPTHSRKVSAALSVTPSLRSASGSSHASTAFSASTMSTTSSVLGPAHKRQKLNNAFPHPVQTTHVAPISSSSTVVSSTVKTAKSGIAPQRPTSRAGVSRAATTPTLPMVSPVGGRSDKSFPPPRAPSRAGVPSTRAASPSKLSTVTTIPTNGPKSAPVLSAQSNSTKPLVFPAVNSKVTAVVAAVGKAPVAEDEENKSSRGKRRESFKPRPSSPGLGREYAEMWRGKTMLRDDPLTEDSDGDL</sequence>
<protein>
    <submittedName>
        <fullName evidence="2">Related to microtubule-associated protein</fullName>
    </submittedName>
</protein>
<feature type="region of interest" description="Disordered" evidence="1">
    <location>
        <begin position="538"/>
        <end position="559"/>
    </location>
</feature>
<dbReference type="STRING" id="1109443.G4TAP7"/>
<evidence type="ECO:0000313" key="2">
    <source>
        <dbReference type="EMBL" id="CCA68366.1"/>
    </source>
</evidence>
<dbReference type="Pfam" id="PF03999">
    <property type="entry name" value="MAP65_ASE1"/>
    <property type="match status" value="1"/>
</dbReference>
<dbReference type="HOGENOM" id="CLU_009812_0_0_1"/>
<feature type="region of interest" description="Disordered" evidence="1">
    <location>
        <begin position="465"/>
        <end position="484"/>
    </location>
</feature>
<dbReference type="PANTHER" id="PTHR19321:SF41">
    <property type="entry name" value="FASCETTO-RELATED"/>
    <property type="match status" value="1"/>
</dbReference>
<dbReference type="OrthoDB" id="642895at2759"/>
<dbReference type="AlphaFoldDB" id="G4TAP7"/>
<keyword evidence="3" id="KW-1185">Reference proteome</keyword>
<dbReference type="GO" id="GO:0051256">
    <property type="term" value="P:mitotic spindle midzone assembly"/>
    <property type="evidence" value="ECO:0007669"/>
    <property type="project" value="TreeGrafter"/>
</dbReference>
<evidence type="ECO:0000256" key="1">
    <source>
        <dbReference type="SAM" id="MobiDB-lite"/>
    </source>
</evidence>
<name>G4TAP7_SERID</name>